<dbReference type="EMBL" id="MLAK01001315">
    <property type="protein sequence ID" value="OHS94453.1"/>
    <property type="molecule type" value="Genomic_DNA"/>
</dbReference>
<dbReference type="OrthoDB" id="6133115at2759"/>
<dbReference type="Pfam" id="PF01661">
    <property type="entry name" value="Macro"/>
    <property type="match status" value="1"/>
</dbReference>
<feature type="region of interest" description="Disordered" evidence="1">
    <location>
        <begin position="220"/>
        <end position="256"/>
    </location>
</feature>
<comment type="caution">
    <text evidence="3">The sequence shown here is derived from an EMBL/GenBank/DDBJ whole genome shotgun (WGS) entry which is preliminary data.</text>
</comment>
<dbReference type="GeneID" id="94830517"/>
<dbReference type="SUPFAM" id="SSF52949">
    <property type="entry name" value="Macro domain-like"/>
    <property type="match status" value="1"/>
</dbReference>
<sequence length="256" mass="27862">MFRGKPRKVMTLDELPTWSVAGPDSLADHPIPAGTKPKFEPNAIINSKVSFWMRGDSSSLAADAIVNAANSGLHPGGGICGVIHSAAGPELATACEKVSPCPTGGAALTPGFKLPAKYVIHAVGPIGEKPDKLESAYKSTLNYIDGEKIRSVGLCCISTGIYGYPITPATHVALNTVRQWLEDKTNQEHTDRVIFVVFEPRDVNVYYNLVHTYFPLSKEELEKSSAEPEEEGEPKKEEKPKKETPKEEESKDETKE</sequence>
<dbReference type="Proteomes" id="UP000179807">
    <property type="component" value="Unassembled WGS sequence"/>
</dbReference>
<dbReference type="PANTHER" id="PTHR11106">
    <property type="entry name" value="GANGLIOSIDE INDUCED DIFFERENTIATION ASSOCIATED PROTEIN 2-RELATED"/>
    <property type="match status" value="1"/>
</dbReference>
<dbReference type="VEuPathDB" id="TrichDB:TRFO_11053"/>
<feature type="compositionally biased region" description="Basic and acidic residues" evidence="1">
    <location>
        <begin position="233"/>
        <end position="256"/>
    </location>
</feature>
<dbReference type="InterPro" id="IPR043472">
    <property type="entry name" value="Macro_dom-like"/>
</dbReference>
<dbReference type="Gene3D" id="3.40.220.10">
    <property type="entry name" value="Leucine Aminopeptidase, subunit E, domain 1"/>
    <property type="match status" value="1"/>
</dbReference>
<reference evidence="3" key="1">
    <citation type="submission" date="2016-10" db="EMBL/GenBank/DDBJ databases">
        <authorList>
            <person name="Benchimol M."/>
            <person name="Almeida L.G."/>
            <person name="Vasconcelos A.T."/>
            <person name="Perreira-Neves A."/>
            <person name="Rosa I.A."/>
            <person name="Tasca T."/>
            <person name="Bogo M.R."/>
            <person name="de Souza W."/>
        </authorList>
    </citation>
    <scope>NUCLEOTIDE SEQUENCE [LARGE SCALE GENOMIC DNA]</scope>
    <source>
        <strain evidence="3">K</strain>
    </source>
</reference>
<dbReference type="SMART" id="SM00506">
    <property type="entry name" value="A1pp"/>
    <property type="match status" value="1"/>
</dbReference>
<evidence type="ECO:0000313" key="4">
    <source>
        <dbReference type="Proteomes" id="UP000179807"/>
    </source>
</evidence>
<name>A0A1J4JAI2_9EUKA</name>
<dbReference type="PROSITE" id="PS51154">
    <property type="entry name" value="MACRO"/>
    <property type="match status" value="1"/>
</dbReference>
<evidence type="ECO:0000313" key="3">
    <source>
        <dbReference type="EMBL" id="OHS94453.1"/>
    </source>
</evidence>
<dbReference type="CDD" id="cd02908">
    <property type="entry name" value="Macro_OAADPr_deacetylase"/>
    <property type="match status" value="1"/>
</dbReference>
<protein>
    <submittedName>
        <fullName evidence="3">O-acetyl-ADP-ribose deacetylase MACROD1</fullName>
    </submittedName>
</protein>
<accession>A0A1J4JAI2</accession>
<dbReference type="InterPro" id="IPR002589">
    <property type="entry name" value="Macro_dom"/>
</dbReference>
<evidence type="ECO:0000256" key="1">
    <source>
        <dbReference type="SAM" id="MobiDB-lite"/>
    </source>
</evidence>
<gene>
    <name evidence="3" type="ORF">TRFO_11053</name>
</gene>
<dbReference type="PANTHER" id="PTHR11106:SF27">
    <property type="entry name" value="MACRO DOMAIN-CONTAINING PROTEIN"/>
    <property type="match status" value="1"/>
</dbReference>
<evidence type="ECO:0000259" key="2">
    <source>
        <dbReference type="PROSITE" id="PS51154"/>
    </source>
</evidence>
<proteinExistence type="predicted"/>
<keyword evidence="4" id="KW-1185">Reference proteome</keyword>
<dbReference type="RefSeq" id="XP_068347590.1">
    <property type="nucleotide sequence ID" value="XM_068495813.1"/>
</dbReference>
<dbReference type="AlphaFoldDB" id="A0A1J4JAI2"/>
<organism evidence="3 4">
    <name type="scientific">Tritrichomonas foetus</name>
    <dbReference type="NCBI Taxonomy" id="1144522"/>
    <lineage>
        <taxon>Eukaryota</taxon>
        <taxon>Metamonada</taxon>
        <taxon>Parabasalia</taxon>
        <taxon>Tritrichomonadida</taxon>
        <taxon>Tritrichomonadidae</taxon>
        <taxon>Tritrichomonas</taxon>
    </lineage>
</organism>
<feature type="domain" description="Macro" evidence="2">
    <location>
        <begin position="37"/>
        <end position="214"/>
    </location>
</feature>